<dbReference type="Proteomes" id="UP000198623">
    <property type="component" value="Unassembled WGS sequence"/>
</dbReference>
<gene>
    <name evidence="3" type="ORF">SAMN05216175_102160</name>
</gene>
<accession>A0A1I2MXA6</accession>
<dbReference type="PANTHER" id="PTHR30576">
    <property type="entry name" value="COLANIC BIOSYNTHESIS UDP-GLUCOSE LIPID CARRIER TRANSFERASE"/>
    <property type="match status" value="1"/>
</dbReference>
<dbReference type="STRING" id="1045558.SAMN05216175_102160"/>
<keyword evidence="3" id="KW-0808">Transferase</keyword>
<keyword evidence="4" id="KW-1185">Reference proteome</keyword>
<dbReference type="OrthoDB" id="9808602at2"/>
<dbReference type="Pfam" id="PF02397">
    <property type="entry name" value="Bac_transf"/>
    <property type="match status" value="1"/>
</dbReference>
<name>A0A1I2MXA6_9GAMM</name>
<evidence type="ECO:0000259" key="2">
    <source>
        <dbReference type="Pfam" id="PF02397"/>
    </source>
</evidence>
<evidence type="ECO:0000256" key="1">
    <source>
        <dbReference type="ARBA" id="ARBA00006464"/>
    </source>
</evidence>
<feature type="domain" description="Bacterial sugar transferase" evidence="2">
    <location>
        <begin position="2"/>
        <end position="179"/>
    </location>
</feature>
<dbReference type="PANTHER" id="PTHR30576:SF0">
    <property type="entry name" value="UNDECAPRENYL-PHOSPHATE N-ACETYLGALACTOSAMINYL 1-PHOSPHATE TRANSFERASE-RELATED"/>
    <property type="match status" value="1"/>
</dbReference>
<dbReference type="AlphaFoldDB" id="A0A1I2MXA6"/>
<evidence type="ECO:0000313" key="3">
    <source>
        <dbReference type="EMBL" id="SFF96194.1"/>
    </source>
</evidence>
<dbReference type="InterPro" id="IPR003362">
    <property type="entry name" value="Bact_transf"/>
</dbReference>
<evidence type="ECO:0000313" key="4">
    <source>
        <dbReference type="Proteomes" id="UP000198623"/>
    </source>
</evidence>
<reference evidence="4" key="1">
    <citation type="submission" date="2016-10" db="EMBL/GenBank/DDBJ databases">
        <authorList>
            <person name="Varghese N."/>
            <person name="Submissions S."/>
        </authorList>
    </citation>
    <scope>NUCLEOTIDE SEQUENCE [LARGE SCALE GENOMIC DNA]</scope>
    <source>
        <strain evidence="4">CGMCC 1.10971</strain>
    </source>
</reference>
<comment type="similarity">
    <text evidence="1">Belongs to the bacterial sugar transferase family.</text>
</comment>
<dbReference type="EMBL" id="FOOU01000002">
    <property type="protein sequence ID" value="SFF96194.1"/>
    <property type="molecule type" value="Genomic_DNA"/>
</dbReference>
<proteinExistence type="inferred from homology"/>
<dbReference type="RefSeq" id="WP_090724621.1">
    <property type="nucleotide sequence ID" value="NZ_FOOU01000002.1"/>
</dbReference>
<protein>
    <submittedName>
        <fullName evidence="3">Sugar transferase involved in LPS biosynthesis (Colanic, teichoic acid)</fullName>
    </submittedName>
</protein>
<sequence length="184" mass="20897">MKRTFDVVLAFIVLLLCLPLMLVVALFIKLESKGPALFKQQRIGKDGRLFSIYKFRSMVVGAEKVGPHFTSDYDPRITKVGRFVRKTSLDELPQLLNVLKGDMSLVGPRPNVPEQRSEYTEEEWAERNKVRPGITGLAQAVKRSQATPVERTQLDLEYVRKSSFLFDVYVILLTVKQIVLKGGN</sequence>
<dbReference type="GO" id="GO:0016780">
    <property type="term" value="F:phosphotransferase activity, for other substituted phosphate groups"/>
    <property type="evidence" value="ECO:0007669"/>
    <property type="project" value="TreeGrafter"/>
</dbReference>
<organism evidence="3 4">
    <name type="scientific">Neptunomonas qingdaonensis</name>
    <dbReference type="NCBI Taxonomy" id="1045558"/>
    <lineage>
        <taxon>Bacteria</taxon>
        <taxon>Pseudomonadati</taxon>
        <taxon>Pseudomonadota</taxon>
        <taxon>Gammaproteobacteria</taxon>
        <taxon>Oceanospirillales</taxon>
        <taxon>Oceanospirillaceae</taxon>
        <taxon>Neptunomonas</taxon>
    </lineage>
</organism>